<dbReference type="Proteomes" id="UP001149140">
    <property type="component" value="Unassembled WGS sequence"/>
</dbReference>
<evidence type="ECO:0000313" key="2">
    <source>
        <dbReference type="Proteomes" id="UP001149140"/>
    </source>
</evidence>
<dbReference type="RefSeq" id="WP_270046110.1">
    <property type="nucleotide sequence ID" value="NZ_JAPDOD010000078.1"/>
</dbReference>
<accession>A0A9X3N3Z9</accession>
<protein>
    <recommendedName>
        <fullName evidence="3">Amphi-Trp domain-containing protein</fullName>
    </recommendedName>
</protein>
<organism evidence="1 2">
    <name type="scientific">Solirubrobacter ginsenosidimutans</name>
    <dbReference type="NCBI Taxonomy" id="490573"/>
    <lineage>
        <taxon>Bacteria</taxon>
        <taxon>Bacillati</taxon>
        <taxon>Actinomycetota</taxon>
        <taxon>Thermoleophilia</taxon>
        <taxon>Solirubrobacterales</taxon>
        <taxon>Solirubrobacteraceae</taxon>
        <taxon>Solirubrobacter</taxon>
    </lineage>
</organism>
<proteinExistence type="predicted"/>
<keyword evidence="2" id="KW-1185">Reference proteome</keyword>
<dbReference type="EMBL" id="JAPDOD010000078">
    <property type="protein sequence ID" value="MDA0166856.1"/>
    <property type="molecule type" value="Genomic_DNA"/>
</dbReference>
<name>A0A9X3N3Z9_9ACTN</name>
<dbReference type="AlphaFoldDB" id="A0A9X3N3Z9"/>
<sequence>MNHFKHSDRERLSPNRAAERLVDLAYALTVGGAMEIHVAGERVSVPVARELVLESASESKGREVKLELALTWSVPETCGDIADDAVPRRP</sequence>
<evidence type="ECO:0008006" key="3">
    <source>
        <dbReference type="Google" id="ProtNLM"/>
    </source>
</evidence>
<evidence type="ECO:0000313" key="1">
    <source>
        <dbReference type="EMBL" id="MDA0166856.1"/>
    </source>
</evidence>
<reference evidence="1" key="1">
    <citation type="submission" date="2022-10" db="EMBL/GenBank/DDBJ databases">
        <title>The WGS of Solirubrobacter ginsenosidimutans DSM 21036.</title>
        <authorList>
            <person name="Jiang Z."/>
        </authorList>
    </citation>
    <scope>NUCLEOTIDE SEQUENCE</scope>
    <source>
        <strain evidence="1">DSM 21036</strain>
    </source>
</reference>
<gene>
    <name evidence="1" type="ORF">OM076_41730</name>
</gene>
<comment type="caution">
    <text evidence="1">The sequence shown here is derived from an EMBL/GenBank/DDBJ whole genome shotgun (WGS) entry which is preliminary data.</text>
</comment>